<gene>
    <name evidence="1" type="ORF">E2C01_092976</name>
</gene>
<name>A0A5B7JNM1_PORTR</name>
<protein>
    <submittedName>
        <fullName evidence="1">Uncharacterized protein</fullName>
    </submittedName>
</protein>
<accession>A0A5B7JNM1</accession>
<dbReference type="AlphaFoldDB" id="A0A5B7JNM1"/>
<comment type="caution">
    <text evidence="1">The sequence shown here is derived from an EMBL/GenBank/DDBJ whole genome shotgun (WGS) entry which is preliminary data.</text>
</comment>
<dbReference type="Proteomes" id="UP000324222">
    <property type="component" value="Unassembled WGS sequence"/>
</dbReference>
<keyword evidence="2" id="KW-1185">Reference proteome</keyword>
<evidence type="ECO:0000313" key="2">
    <source>
        <dbReference type="Proteomes" id="UP000324222"/>
    </source>
</evidence>
<sequence>MEKFLMHCRGNVDKSGTSDVESFGPWDWQQRLAVTCTQRVAGLTLPLTFLNDTSKDEAYTEYLLIHEAHSDDVNGFLLHLTDNDEVRSYHNGITTPKKSFLSLSLPQEAVGTLSS</sequence>
<evidence type="ECO:0000313" key="1">
    <source>
        <dbReference type="EMBL" id="MPC97652.1"/>
    </source>
</evidence>
<dbReference type="EMBL" id="VSRR010110854">
    <property type="protein sequence ID" value="MPC97652.1"/>
    <property type="molecule type" value="Genomic_DNA"/>
</dbReference>
<reference evidence="1 2" key="1">
    <citation type="submission" date="2019-05" db="EMBL/GenBank/DDBJ databases">
        <title>Another draft genome of Portunus trituberculatus and its Hox gene families provides insights of decapod evolution.</title>
        <authorList>
            <person name="Jeong J.-H."/>
            <person name="Song I."/>
            <person name="Kim S."/>
            <person name="Choi T."/>
            <person name="Kim D."/>
            <person name="Ryu S."/>
            <person name="Kim W."/>
        </authorList>
    </citation>
    <scope>NUCLEOTIDE SEQUENCE [LARGE SCALE GENOMIC DNA]</scope>
    <source>
        <tissue evidence="1">Muscle</tissue>
    </source>
</reference>
<organism evidence="1 2">
    <name type="scientific">Portunus trituberculatus</name>
    <name type="common">Swimming crab</name>
    <name type="synonym">Neptunus trituberculatus</name>
    <dbReference type="NCBI Taxonomy" id="210409"/>
    <lineage>
        <taxon>Eukaryota</taxon>
        <taxon>Metazoa</taxon>
        <taxon>Ecdysozoa</taxon>
        <taxon>Arthropoda</taxon>
        <taxon>Crustacea</taxon>
        <taxon>Multicrustacea</taxon>
        <taxon>Malacostraca</taxon>
        <taxon>Eumalacostraca</taxon>
        <taxon>Eucarida</taxon>
        <taxon>Decapoda</taxon>
        <taxon>Pleocyemata</taxon>
        <taxon>Brachyura</taxon>
        <taxon>Eubrachyura</taxon>
        <taxon>Portunoidea</taxon>
        <taxon>Portunidae</taxon>
        <taxon>Portuninae</taxon>
        <taxon>Portunus</taxon>
    </lineage>
</organism>
<proteinExistence type="predicted"/>